<reference evidence="1 2" key="1">
    <citation type="journal article" date="2023" name="Insect Mol. Biol.">
        <title>Genome sequencing provides insights into the evolution of gene families encoding plant cell wall-degrading enzymes in longhorned beetles.</title>
        <authorList>
            <person name="Shin N.R."/>
            <person name="Okamura Y."/>
            <person name="Kirsch R."/>
            <person name="Pauchet Y."/>
        </authorList>
    </citation>
    <scope>NUCLEOTIDE SEQUENCE [LARGE SCALE GENOMIC DNA]</scope>
    <source>
        <strain evidence="1">EAD_L_NR</strain>
    </source>
</reference>
<proteinExistence type="predicted"/>
<evidence type="ECO:0000313" key="2">
    <source>
        <dbReference type="Proteomes" id="UP001159042"/>
    </source>
</evidence>
<keyword evidence="2" id="KW-1185">Reference proteome</keyword>
<name>A0AAV8VBD9_9CUCU</name>
<dbReference type="SUPFAM" id="SSF50630">
    <property type="entry name" value="Acid proteases"/>
    <property type="match status" value="1"/>
</dbReference>
<dbReference type="Proteomes" id="UP001159042">
    <property type="component" value="Unassembled WGS sequence"/>
</dbReference>
<dbReference type="InterPro" id="IPR021109">
    <property type="entry name" value="Peptidase_aspartic_dom_sf"/>
</dbReference>
<sequence>MAMSAEQFQQLLQAVMEIRPPNAPTGSFSKCTARFNGERSHNTVDNFITTINIYKDIEKIEDADALKGLPLLLTGTAAIWWQGVKNEVTTWNETTTSLRIAFSTAKPAYQIYLDIFNEPQKSKTPIDEFICNKRALLAQLPIHRHDEATQIDLVYGLLHVKLRKEVPRSEITSFTELLTKARQVEAIENESHKSETPGNDSKPCSTGAIKKKIRCNFCHFRGHTEDVCRKRQVAEKEKGNTKQETENVKMDTKMETSGLKLATTVHCYGCGKSGFFRKAQAVHFYSINILIRSAAEVPTIPARICGIKGQAHIDTAAKTSIAGAMLYKLLQERHCSFVETQADITLADGRREQKKVLTTYTTIEIGGRTTTINLVIMPHARDNRTLLGIDFLEKAGIVLNLPQRCWNFADEPNKLFEFVPQYHMVHREPNIKAQPLQPTVNRQPLKETTNICATEVVRTSPFLEFFASPLPDEEVEMIQHSGYLGGNEDNRKYCPEIIDDIFRDSLPLTYSPAKRAKYDLFMISVTLLDDEATNLSELQRSELNHVLVTHRDRYMSIKFAIYDSVEVFHTCINLMITGNGGPIHFAKSQR</sequence>
<dbReference type="Gene3D" id="2.40.70.10">
    <property type="entry name" value="Acid Proteases"/>
    <property type="match status" value="1"/>
</dbReference>
<dbReference type="AlphaFoldDB" id="A0AAV8VBD9"/>
<comment type="caution">
    <text evidence="1">The sequence shown here is derived from an EMBL/GenBank/DDBJ whole genome shotgun (WGS) entry which is preliminary data.</text>
</comment>
<evidence type="ECO:0000313" key="1">
    <source>
        <dbReference type="EMBL" id="KAJ8911492.1"/>
    </source>
</evidence>
<dbReference type="EMBL" id="JANEYG010000186">
    <property type="protein sequence ID" value="KAJ8911492.1"/>
    <property type="molecule type" value="Genomic_DNA"/>
</dbReference>
<protein>
    <submittedName>
        <fullName evidence="1">Uncharacterized protein</fullName>
    </submittedName>
</protein>
<organism evidence="1 2">
    <name type="scientific">Exocentrus adspersus</name>
    <dbReference type="NCBI Taxonomy" id="1586481"/>
    <lineage>
        <taxon>Eukaryota</taxon>
        <taxon>Metazoa</taxon>
        <taxon>Ecdysozoa</taxon>
        <taxon>Arthropoda</taxon>
        <taxon>Hexapoda</taxon>
        <taxon>Insecta</taxon>
        <taxon>Pterygota</taxon>
        <taxon>Neoptera</taxon>
        <taxon>Endopterygota</taxon>
        <taxon>Coleoptera</taxon>
        <taxon>Polyphaga</taxon>
        <taxon>Cucujiformia</taxon>
        <taxon>Chrysomeloidea</taxon>
        <taxon>Cerambycidae</taxon>
        <taxon>Lamiinae</taxon>
        <taxon>Acanthocinini</taxon>
        <taxon>Exocentrus</taxon>
    </lineage>
</organism>
<accession>A0AAV8VBD9</accession>
<gene>
    <name evidence="1" type="ORF">NQ315_010864</name>
</gene>